<evidence type="ECO:0000313" key="1">
    <source>
        <dbReference type="EMBL" id="AWY04390.1"/>
    </source>
</evidence>
<accession>A0A2Z4Q2W2</accession>
<keyword evidence="2" id="KW-1185">Reference proteome</keyword>
<evidence type="ECO:0000313" key="2">
    <source>
        <dbReference type="Proteomes" id="UP000251526"/>
    </source>
</evidence>
<reference evidence="2" key="1">
    <citation type="submission" date="2018-06" db="EMBL/GenBank/DDBJ databases">
        <title>Complete genome of Escherichia coli bacteriophage LL5.</title>
        <authorList>
            <person name="Lessor L."/>
            <person name="Piya D.K."/>
            <person name="Gill J.J."/>
            <person name="Young R."/>
        </authorList>
    </citation>
    <scope>NUCLEOTIDE SEQUENCE [LARGE SCALE GENOMIC DNA]</scope>
    <source>
        <strain evidence="2">Escherichia coli str. MG1655</strain>
    </source>
</reference>
<name>A0A2Z4Q2W2_9CAUD</name>
<organism evidence="1 2">
    <name type="scientific">Escherichia phage LL5</name>
    <dbReference type="NCBI Taxonomy" id="2233992"/>
    <lineage>
        <taxon>Viruses</taxon>
        <taxon>Duplodnaviria</taxon>
        <taxon>Heunggongvirae</taxon>
        <taxon>Uroviricota</taxon>
        <taxon>Caudoviricetes</taxon>
        <taxon>Drexlerviridae</taxon>
        <taxon>Tempevirinae</taxon>
        <taxon>Tlsvirus</taxon>
        <taxon>Tlsvirus LL5</taxon>
    </lineage>
</organism>
<gene>
    <name evidence="1" type="ORF">CPT_LL5_88</name>
</gene>
<proteinExistence type="predicted"/>
<dbReference type="EMBL" id="MH491968">
    <property type="protein sequence ID" value="AWY04390.1"/>
    <property type="molecule type" value="Genomic_DNA"/>
</dbReference>
<dbReference type="Proteomes" id="UP000251526">
    <property type="component" value="Segment"/>
</dbReference>
<protein>
    <submittedName>
        <fullName evidence="1">Uncharacterized protein</fullName>
    </submittedName>
</protein>
<sequence>MSMLTEFTKQIADTVNSKKDALLKKAVCAYFEIDDPMDAVGRIYRIANTEQYIDAENGEIIIAFNGIKMTDDCKSVELDVHFHHKVLIAFAK</sequence>